<dbReference type="GO" id="GO:0016559">
    <property type="term" value="P:peroxisome fission"/>
    <property type="evidence" value="ECO:0007669"/>
    <property type="project" value="InterPro"/>
</dbReference>
<evidence type="ECO:0000256" key="3">
    <source>
        <dbReference type="ARBA" id="ARBA00046271"/>
    </source>
</evidence>
<comment type="caution">
    <text evidence="4">The sequence shown here is derived from an EMBL/GenBank/DDBJ whole genome shotgun (WGS) entry which is preliminary data.</text>
</comment>
<comment type="subcellular location">
    <subcellularLocation>
        <location evidence="3">Peroxisome membrane</location>
    </subcellularLocation>
</comment>
<evidence type="ECO:0000256" key="1">
    <source>
        <dbReference type="ARBA" id="ARBA00023136"/>
    </source>
</evidence>
<dbReference type="InterPro" id="IPR008733">
    <property type="entry name" value="PEX11"/>
</dbReference>
<dbReference type="GO" id="GO:0005778">
    <property type="term" value="C:peroxisomal membrane"/>
    <property type="evidence" value="ECO:0007669"/>
    <property type="project" value="UniProtKB-SubCell"/>
</dbReference>
<evidence type="ECO:0000313" key="5">
    <source>
        <dbReference type="Proteomes" id="UP000243081"/>
    </source>
</evidence>
<reference evidence="4 5" key="1">
    <citation type="submission" date="2016-03" db="EMBL/GenBank/DDBJ databases">
        <title>Fine-scale spatial genetic structure of a fungal parasite of coffee scale insects.</title>
        <authorList>
            <person name="Jackson D."/>
            <person name="Zemenick K.A."/>
            <person name="Malloure B."/>
            <person name="Quandt C.A."/>
            <person name="James T.Y."/>
        </authorList>
    </citation>
    <scope>NUCLEOTIDE SEQUENCE [LARGE SCALE GENOMIC DNA]</scope>
    <source>
        <strain evidence="4 5">UM487</strain>
    </source>
</reference>
<evidence type="ECO:0000256" key="2">
    <source>
        <dbReference type="ARBA" id="ARBA00023140"/>
    </source>
</evidence>
<dbReference type="OrthoDB" id="3636394at2759"/>
<dbReference type="Pfam" id="PF05648">
    <property type="entry name" value="PEX11"/>
    <property type="match status" value="1"/>
</dbReference>
<dbReference type="Proteomes" id="UP000243081">
    <property type="component" value="Unassembled WGS sequence"/>
</dbReference>
<dbReference type="EMBL" id="LUKN01000800">
    <property type="protein sequence ID" value="OAR02167.1"/>
    <property type="molecule type" value="Genomic_DNA"/>
</dbReference>
<organism evidence="4 5">
    <name type="scientific">Cordyceps confragosa</name>
    <name type="common">Lecanicillium lecanii</name>
    <dbReference type="NCBI Taxonomy" id="2714763"/>
    <lineage>
        <taxon>Eukaryota</taxon>
        <taxon>Fungi</taxon>
        <taxon>Dikarya</taxon>
        <taxon>Ascomycota</taxon>
        <taxon>Pezizomycotina</taxon>
        <taxon>Sordariomycetes</taxon>
        <taxon>Hypocreomycetidae</taxon>
        <taxon>Hypocreales</taxon>
        <taxon>Cordycipitaceae</taxon>
        <taxon>Akanthomyces</taxon>
    </lineage>
</organism>
<keyword evidence="2" id="KW-0576">Peroxisome</keyword>
<name>A0A179IHN0_CORDF</name>
<keyword evidence="5" id="KW-1185">Reference proteome</keyword>
<evidence type="ECO:0000313" key="4">
    <source>
        <dbReference type="EMBL" id="OAR02167.1"/>
    </source>
</evidence>
<accession>A0A179IHN0</accession>
<dbReference type="AlphaFoldDB" id="A0A179IHN0"/>
<sequence>MKIHVVPWYTPVLVEANKFWFYAILASIIRTVAQRAGLFGGNTTAKSTKSGQKAPLHNPSPPPLRRLVVDVLDLTLPASFIGWVALDDVTIGCFMTVSTVLVWRDVWAKAQ</sequence>
<gene>
    <name evidence="4" type="ORF">LLEC1_03491</name>
</gene>
<protein>
    <submittedName>
        <fullName evidence="4">Uncharacterized protein</fullName>
    </submittedName>
</protein>
<proteinExistence type="predicted"/>
<keyword evidence="1" id="KW-0472">Membrane</keyword>